<dbReference type="Proteomes" id="UP000500741">
    <property type="component" value="Chromosome"/>
</dbReference>
<dbReference type="CDD" id="cd07010">
    <property type="entry name" value="cupin_PMI_type_I_N_bac"/>
    <property type="match status" value="1"/>
</dbReference>
<evidence type="ECO:0000259" key="12">
    <source>
        <dbReference type="Pfam" id="PF20511"/>
    </source>
</evidence>
<dbReference type="Pfam" id="PF06458">
    <property type="entry name" value="MucBP"/>
    <property type="match status" value="1"/>
</dbReference>
<dbReference type="Pfam" id="PF21621">
    <property type="entry name" value="MPI_cupin_dom"/>
    <property type="match status" value="1"/>
</dbReference>
<dbReference type="InterPro" id="IPR001250">
    <property type="entry name" value="Man6P_Isoase-1"/>
</dbReference>
<evidence type="ECO:0000313" key="14">
    <source>
        <dbReference type="EMBL" id="QIL50129.1"/>
    </source>
</evidence>
<evidence type="ECO:0000259" key="13">
    <source>
        <dbReference type="Pfam" id="PF21621"/>
    </source>
</evidence>
<sequence>MELALKGVPVWLYTKEQGTNKNLAPAQIIEGDLGTTFKLKPQVIDNYVVDHVDGALAGSFTDQMQTVTVYYQQGDVAQIEALTNYQAEIQALTPTYAKPDLKTELPTSLMADTIWPVVKRLATTKGLFWHQLGDSRWILYDRKLMNIKKGPQADDQVLTNQIVNQNKSNAKKNFEHYDWQPQPLKKRGRLISNNSAKQVSVYSKPYGSHKNELMAGLDVLLTQVIHDPSKNDWYAIGSQGWIEGDNVVLFENEGEGLAMAEPLFLTPVLHEKIWGGTALNDVFDLPIPSDTTGEAWIISGHPNGVSPIARGPLAGKTLAEVWQTYPDLFENNDVTRPYPLLVKFLDAHQDLSVQVHPGDEYAAAHNNGELGKTESWYILAAKPGAEIYYGHKAKTSLEFNQMIDQADWEHLLQKVPVHAGDFFYVPAGTLHALGTGVLALETQQSSDVTYRVYDFDRPDQKTGQLRSLHLEDAKNVTTIPFKAESPAQTSLQMGALQETTLVEAPYFNVYKDELDGEAYIVKRAPYTQYTVIAGSGAVIVDGQNYPLELATSFIMPATVAEWTLKGKMTLIMSTPGPQSR</sequence>
<dbReference type="InterPro" id="IPR051804">
    <property type="entry name" value="Carb_Metab_Reg_Kinase/Isom"/>
</dbReference>
<dbReference type="EC" id="5.3.1.8" evidence="4"/>
<dbReference type="GO" id="GO:0004476">
    <property type="term" value="F:mannose-6-phosphate isomerase activity"/>
    <property type="evidence" value="ECO:0007669"/>
    <property type="project" value="UniProtKB-EC"/>
</dbReference>
<evidence type="ECO:0000256" key="9">
    <source>
        <dbReference type="ARBA" id="ARBA00029741"/>
    </source>
</evidence>
<comment type="similarity">
    <text evidence="3">Belongs to the mannose-6-phosphate isomerase type 1 family.</text>
</comment>
<keyword evidence="5" id="KW-0479">Metal-binding</keyword>
<evidence type="ECO:0000256" key="8">
    <source>
        <dbReference type="ARBA" id="ARBA00023235"/>
    </source>
</evidence>
<keyword evidence="15" id="KW-1185">Reference proteome</keyword>
<comment type="catalytic activity">
    <reaction evidence="1">
        <text>D-mannose 6-phosphate = D-fructose 6-phosphate</text>
        <dbReference type="Rhea" id="RHEA:12356"/>
        <dbReference type="ChEBI" id="CHEBI:58735"/>
        <dbReference type="ChEBI" id="CHEBI:61527"/>
        <dbReference type="EC" id="5.3.1.8"/>
    </reaction>
</comment>
<feature type="domain" description="MucBP" evidence="11">
    <location>
        <begin position="13"/>
        <end position="72"/>
    </location>
</feature>
<name>A0A6G8AYT8_9LACO</name>
<dbReference type="PANTHER" id="PTHR42742">
    <property type="entry name" value="TRANSCRIPTIONAL REPRESSOR MPRA"/>
    <property type="match status" value="1"/>
</dbReference>
<dbReference type="EMBL" id="CP049888">
    <property type="protein sequence ID" value="QIL50129.1"/>
    <property type="molecule type" value="Genomic_DNA"/>
</dbReference>
<dbReference type="PANTHER" id="PTHR42742:SF3">
    <property type="entry name" value="FRUCTOKINASE"/>
    <property type="match status" value="1"/>
</dbReference>
<organism evidence="14 15">
    <name type="scientific">Weissella coleopterorum</name>
    <dbReference type="NCBI Taxonomy" id="2714949"/>
    <lineage>
        <taxon>Bacteria</taxon>
        <taxon>Bacillati</taxon>
        <taxon>Bacillota</taxon>
        <taxon>Bacilli</taxon>
        <taxon>Lactobacillales</taxon>
        <taxon>Lactobacillaceae</taxon>
        <taxon>Weissella</taxon>
    </lineage>
</organism>
<dbReference type="InterPro" id="IPR011051">
    <property type="entry name" value="RmlC_Cupin_sf"/>
</dbReference>
<accession>A0A6G8AYT8</accession>
<evidence type="ECO:0000256" key="3">
    <source>
        <dbReference type="ARBA" id="ARBA00010772"/>
    </source>
</evidence>
<dbReference type="Gene3D" id="2.60.120.10">
    <property type="entry name" value="Jelly Rolls"/>
    <property type="match status" value="2"/>
</dbReference>
<dbReference type="NCBIfam" id="TIGR00218">
    <property type="entry name" value="manA"/>
    <property type="match status" value="1"/>
</dbReference>
<protein>
    <recommendedName>
        <fullName evidence="4">mannose-6-phosphate isomerase</fullName>
        <ecNumber evidence="4">5.3.1.8</ecNumber>
    </recommendedName>
    <alternativeName>
        <fullName evidence="9">Phosphohexomutase</fullName>
    </alternativeName>
    <alternativeName>
        <fullName evidence="10">Phosphomannose isomerase</fullName>
    </alternativeName>
</protein>
<reference evidence="14 15" key="1">
    <citation type="submission" date="2020-03" db="EMBL/GenBank/DDBJ databases">
        <title>Weissella sp. nov., isolated from Cybister lewisianus.</title>
        <authorList>
            <person name="Hyun D.-W."/>
            <person name="Bae J.-W."/>
        </authorList>
    </citation>
    <scope>NUCLEOTIDE SEQUENCE [LARGE SCALE GENOMIC DNA]</scope>
    <source>
        <strain evidence="14 15">HDW19</strain>
    </source>
</reference>
<dbReference type="InterPro" id="IPR009459">
    <property type="entry name" value="MucBP_dom"/>
</dbReference>
<dbReference type="AlphaFoldDB" id="A0A6G8AYT8"/>
<dbReference type="Pfam" id="PF20511">
    <property type="entry name" value="PMI_typeI_cat"/>
    <property type="match status" value="1"/>
</dbReference>
<dbReference type="SUPFAM" id="SSF51182">
    <property type="entry name" value="RmlC-like cupins"/>
    <property type="match status" value="1"/>
</dbReference>
<evidence type="ECO:0000256" key="10">
    <source>
        <dbReference type="ARBA" id="ARBA00030762"/>
    </source>
</evidence>
<comment type="cofactor">
    <cofactor evidence="2">
        <name>Zn(2+)</name>
        <dbReference type="ChEBI" id="CHEBI:29105"/>
    </cofactor>
</comment>
<dbReference type="KEGG" id="wco:G7084_01600"/>
<evidence type="ECO:0000259" key="11">
    <source>
        <dbReference type="Pfam" id="PF06458"/>
    </source>
</evidence>
<evidence type="ECO:0000256" key="7">
    <source>
        <dbReference type="ARBA" id="ARBA00022833"/>
    </source>
</evidence>
<gene>
    <name evidence="14" type="primary">manA</name>
    <name evidence="14" type="ORF">G7084_01600</name>
</gene>
<dbReference type="Gene3D" id="3.10.20.320">
    <property type="entry name" value="Putative peptidoglycan bound protein (lpxtg motif)"/>
    <property type="match status" value="1"/>
</dbReference>
<evidence type="ECO:0000313" key="15">
    <source>
        <dbReference type="Proteomes" id="UP000500741"/>
    </source>
</evidence>
<evidence type="ECO:0000256" key="6">
    <source>
        <dbReference type="ARBA" id="ARBA00022737"/>
    </source>
</evidence>
<evidence type="ECO:0000256" key="1">
    <source>
        <dbReference type="ARBA" id="ARBA00000757"/>
    </source>
</evidence>
<evidence type="ECO:0000256" key="5">
    <source>
        <dbReference type="ARBA" id="ARBA00022723"/>
    </source>
</evidence>
<dbReference type="GO" id="GO:0005975">
    <property type="term" value="P:carbohydrate metabolic process"/>
    <property type="evidence" value="ECO:0007669"/>
    <property type="project" value="InterPro"/>
</dbReference>
<feature type="domain" description="Phosphomannose isomerase type I catalytic" evidence="12">
    <location>
        <begin position="264"/>
        <end position="364"/>
    </location>
</feature>
<evidence type="ECO:0000256" key="4">
    <source>
        <dbReference type="ARBA" id="ARBA00011956"/>
    </source>
</evidence>
<keyword evidence="8 14" id="KW-0413">Isomerase</keyword>
<dbReference type="GO" id="GO:0008270">
    <property type="term" value="F:zinc ion binding"/>
    <property type="evidence" value="ECO:0007669"/>
    <property type="project" value="InterPro"/>
</dbReference>
<dbReference type="InterPro" id="IPR046457">
    <property type="entry name" value="PMI_typeI_cat"/>
</dbReference>
<keyword evidence="7" id="KW-0862">Zinc</keyword>
<dbReference type="InterPro" id="IPR049071">
    <property type="entry name" value="MPI_cupin_dom"/>
</dbReference>
<feature type="domain" description="Mannose-6-phosphate isomerase cupin" evidence="13">
    <location>
        <begin position="498"/>
        <end position="575"/>
    </location>
</feature>
<dbReference type="InterPro" id="IPR014710">
    <property type="entry name" value="RmlC-like_jellyroll"/>
</dbReference>
<evidence type="ECO:0000256" key="2">
    <source>
        <dbReference type="ARBA" id="ARBA00001947"/>
    </source>
</evidence>
<keyword evidence="6" id="KW-0677">Repeat</keyword>
<proteinExistence type="inferred from homology"/>